<dbReference type="SMART" id="SM00066">
    <property type="entry name" value="GAL4"/>
    <property type="match status" value="1"/>
</dbReference>
<dbReference type="AlphaFoldDB" id="A0AAN7C567"/>
<dbReference type="PROSITE" id="PS50048">
    <property type="entry name" value="ZN2_CY6_FUNGAL_2"/>
    <property type="match status" value="1"/>
</dbReference>
<dbReference type="GO" id="GO:0000981">
    <property type="term" value="F:DNA-binding transcription factor activity, RNA polymerase II-specific"/>
    <property type="evidence" value="ECO:0007669"/>
    <property type="project" value="InterPro"/>
</dbReference>
<dbReference type="Proteomes" id="UP001303760">
    <property type="component" value="Unassembled WGS sequence"/>
</dbReference>
<keyword evidence="5" id="KW-0804">Transcription</keyword>
<dbReference type="CDD" id="cd00067">
    <property type="entry name" value="GAL4"/>
    <property type="match status" value="1"/>
</dbReference>
<dbReference type="Pfam" id="PF04082">
    <property type="entry name" value="Fungal_trans"/>
    <property type="match status" value="1"/>
</dbReference>
<gene>
    <name evidence="9" type="ORF">C8A03DRAFT_46316</name>
</gene>
<sequence length="722" mass="79442">MASAAPGTAAVPVSKLHKVSRACDLCKAKKARCSGTLPCASCSARGLRCVYDTKYSRGRPPTPPPAESASILRAEIDVPSRASPEVDMAEIEGQYFDPSSGLSFLHRAINKLATTQKRGLAPHDVRGPEDHQPLMRAGDRPFVGGDGAGVPERHTALELLAFYFDVCVVTYRIFHRPTAASWLDTMLLNTEQGLPLHHGIGHGKASIILTILAISTLRKDKVQMTGSSVSNETDLLGKSDQYFVAAAKLTEAETGLPRLESAQARLIQVLYLLQTSRMNQAWYVFGTTSQIISALGLHRRAGRKRHKPSRQWSRSDYIHAQCRKRTFWAAYIIDKYLSVVFGRPMQHRDEDIDQEFPDSVNDEDMTPQGPSGGEAQDDCHLDAMIFHAKIARIIGRISRDVYTIKPIATRERVAAAHRASRQLHEWREALPSHLGTVRPSSLIPSFRRQAIALKLAYSHAIMHANRPFLLGQQRSVFTCPEEEEEGNEPSAAISDSVTECISAARVALETIDSMASDGTLFHAFWWTSYVTFCALAVGYVWEIQRGSSSGCASDANDRQYAVGLAELAERCRSRLDRGTSTDSPNRRYSVVLEELRLEARRRSCPAAAASSDNASQHGPRNRADADIIGGLPKHNTPRNAGEAPPPPPRCQQEQQPDSSYAAVNDPLLDQVGFAGSTVAGSGFYAVQNMLDGWQPTDWLDLDSSAFGIFAQTYESPEFWDIT</sequence>
<evidence type="ECO:0000256" key="2">
    <source>
        <dbReference type="ARBA" id="ARBA00022723"/>
    </source>
</evidence>
<dbReference type="PANTHER" id="PTHR47540:SF2">
    <property type="entry name" value="ZN(II)2CYS6 TRANSCRIPTION FACTOR (EUROFUNG)"/>
    <property type="match status" value="1"/>
</dbReference>
<dbReference type="InterPro" id="IPR007219">
    <property type="entry name" value="XnlR_reg_dom"/>
</dbReference>
<dbReference type="GO" id="GO:0043565">
    <property type="term" value="F:sequence-specific DNA binding"/>
    <property type="evidence" value="ECO:0007669"/>
    <property type="project" value="TreeGrafter"/>
</dbReference>
<evidence type="ECO:0000313" key="9">
    <source>
        <dbReference type="EMBL" id="KAK4235574.1"/>
    </source>
</evidence>
<dbReference type="CDD" id="cd12148">
    <property type="entry name" value="fungal_TF_MHR"/>
    <property type="match status" value="1"/>
</dbReference>
<keyword evidence="10" id="KW-1185">Reference proteome</keyword>
<dbReference type="Pfam" id="PF00172">
    <property type="entry name" value="Zn_clus"/>
    <property type="match status" value="1"/>
</dbReference>
<dbReference type="GO" id="GO:0008270">
    <property type="term" value="F:zinc ion binding"/>
    <property type="evidence" value="ECO:0007669"/>
    <property type="project" value="InterPro"/>
</dbReference>
<dbReference type="SMART" id="SM00906">
    <property type="entry name" value="Fungal_trans"/>
    <property type="match status" value="1"/>
</dbReference>
<dbReference type="GO" id="GO:0045944">
    <property type="term" value="P:positive regulation of transcription by RNA polymerase II"/>
    <property type="evidence" value="ECO:0007669"/>
    <property type="project" value="TreeGrafter"/>
</dbReference>
<comment type="caution">
    <text evidence="9">The sequence shown here is derived from an EMBL/GenBank/DDBJ whole genome shotgun (WGS) entry which is preliminary data.</text>
</comment>
<reference evidence="9" key="2">
    <citation type="submission" date="2023-05" db="EMBL/GenBank/DDBJ databases">
        <authorList>
            <consortium name="Lawrence Berkeley National Laboratory"/>
            <person name="Steindorff A."/>
            <person name="Hensen N."/>
            <person name="Bonometti L."/>
            <person name="Westerberg I."/>
            <person name="Brannstrom I.O."/>
            <person name="Guillou S."/>
            <person name="Cros-Aarteil S."/>
            <person name="Calhoun S."/>
            <person name="Haridas S."/>
            <person name="Kuo A."/>
            <person name="Mondo S."/>
            <person name="Pangilinan J."/>
            <person name="Riley R."/>
            <person name="Labutti K."/>
            <person name="Andreopoulos B."/>
            <person name="Lipzen A."/>
            <person name="Chen C."/>
            <person name="Yanf M."/>
            <person name="Daum C."/>
            <person name="Ng V."/>
            <person name="Clum A."/>
            <person name="Ohm R."/>
            <person name="Martin F."/>
            <person name="Silar P."/>
            <person name="Natvig D."/>
            <person name="Lalanne C."/>
            <person name="Gautier V."/>
            <person name="Ament-Velasquez S.L."/>
            <person name="Kruys A."/>
            <person name="Hutchinson M.I."/>
            <person name="Powell A.J."/>
            <person name="Barry K."/>
            <person name="Miller A.N."/>
            <person name="Grigoriev I.V."/>
            <person name="Debuchy R."/>
            <person name="Gladieux P."/>
            <person name="Thoren M.H."/>
            <person name="Johannesson H."/>
        </authorList>
    </citation>
    <scope>NUCLEOTIDE SEQUENCE</scope>
    <source>
        <strain evidence="9">CBS 532.94</strain>
    </source>
</reference>
<feature type="region of interest" description="Disordered" evidence="7">
    <location>
        <begin position="606"/>
        <end position="659"/>
    </location>
</feature>
<evidence type="ECO:0000256" key="1">
    <source>
        <dbReference type="ARBA" id="ARBA00004123"/>
    </source>
</evidence>
<evidence type="ECO:0000256" key="5">
    <source>
        <dbReference type="ARBA" id="ARBA00023163"/>
    </source>
</evidence>
<evidence type="ECO:0000256" key="6">
    <source>
        <dbReference type="ARBA" id="ARBA00023242"/>
    </source>
</evidence>
<name>A0AAN7C567_9PEZI</name>
<dbReference type="GO" id="GO:0005634">
    <property type="term" value="C:nucleus"/>
    <property type="evidence" value="ECO:0007669"/>
    <property type="project" value="UniProtKB-SubCell"/>
</dbReference>
<evidence type="ECO:0000256" key="4">
    <source>
        <dbReference type="ARBA" id="ARBA00023125"/>
    </source>
</evidence>
<comment type="subcellular location">
    <subcellularLocation>
        <location evidence="1">Nucleus</location>
    </subcellularLocation>
</comment>
<keyword evidence="6" id="KW-0539">Nucleus</keyword>
<dbReference type="GO" id="GO:0006351">
    <property type="term" value="P:DNA-templated transcription"/>
    <property type="evidence" value="ECO:0007669"/>
    <property type="project" value="InterPro"/>
</dbReference>
<evidence type="ECO:0000256" key="3">
    <source>
        <dbReference type="ARBA" id="ARBA00023015"/>
    </source>
</evidence>
<dbReference type="InterPro" id="IPR036864">
    <property type="entry name" value="Zn2-C6_fun-type_DNA-bd_sf"/>
</dbReference>
<protein>
    <submittedName>
        <fullName evidence="9">Fungal-specific transcription factor domain-containing protein</fullName>
    </submittedName>
</protein>
<dbReference type="InterPro" id="IPR001138">
    <property type="entry name" value="Zn2Cys6_DnaBD"/>
</dbReference>
<reference evidence="9" key="1">
    <citation type="journal article" date="2023" name="Mol. Phylogenet. Evol.">
        <title>Genome-scale phylogeny and comparative genomics of the fungal order Sordariales.</title>
        <authorList>
            <person name="Hensen N."/>
            <person name="Bonometti L."/>
            <person name="Westerberg I."/>
            <person name="Brannstrom I.O."/>
            <person name="Guillou S."/>
            <person name="Cros-Aarteil S."/>
            <person name="Calhoun S."/>
            <person name="Haridas S."/>
            <person name="Kuo A."/>
            <person name="Mondo S."/>
            <person name="Pangilinan J."/>
            <person name="Riley R."/>
            <person name="LaButti K."/>
            <person name="Andreopoulos B."/>
            <person name="Lipzen A."/>
            <person name="Chen C."/>
            <person name="Yan M."/>
            <person name="Daum C."/>
            <person name="Ng V."/>
            <person name="Clum A."/>
            <person name="Steindorff A."/>
            <person name="Ohm R.A."/>
            <person name="Martin F."/>
            <person name="Silar P."/>
            <person name="Natvig D.O."/>
            <person name="Lalanne C."/>
            <person name="Gautier V."/>
            <person name="Ament-Velasquez S.L."/>
            <person name="Kruys A."/>
            <person name="Hutchinson M.I."/>
            <person name="Powell A.J."/>
            <person name="Barry K."/>
            <person name="Miller A.N."/>
            <person name="Grigoriev I.V."/>
            <person name="Debuchy R."/>
            <person name="Gladieux P."/>
            <person name="Hiltunen Thoren M."/>
            <person name="Johannesson H."/>
        </authorList>
    </citation>
    <scope>NUCLEOTIDE SEQUENCE</scope>
    <source>
        <strain evidence="9">CBS 532.94</strain>
    </source>
</reference>
<keyword evidence="4" id="KW-0238">DNA-binding</keyword>
<feature type="compositionally biased region" description="Acidic residues" evidence="7">
    <location>
        <begin position="355"/>
        <end position="365"/>
    </location>
</feature>
<evidence type="ECO:0000259" key="8">
    <source>
        <dbReference type="PROSITE" id="PS50048"/>
    </source>
</evidence>
<feature type="domain" description="Zn(2)-C6 fungal-type" evidence="8">
    <location>
        <begin position="22"/>
        <end position="51"/>
    </location>
</feature>
<evidence type="ECO:0000256" key="7">
    <source>
        <dbReference type="SAM" id="MobiDB-lite"/>
    </source>
</evidence>
<dbReference type="InterPro" id="IPR051711">
    <property type="entry name" value="Stress_Response_Reg"/>
</dbReference>
<dbReference type="EMBL" id="MU860255">
    <property type="protein sequence ID" value="KAK4235574.1"/>
    <property type="molecule type" value="Genomic_DNA"/>
</dbReference>
<accession>A0AAN7C567</accession>
<dbReference type="SUPFAM" id="SSF57701">
    <property type="entry name" value="Zn2/Cys6 DNA-binding domain"/>
    <property type="match status" value="1"/>
</dbReference>
<proteinExistence type="predicted"/>
<evidence type="ECO:0000313" key="10">
    <source>
        <dbReference type="Proteomes" id="UP001303760"/>
    </source>
</evidence>
<feature type="region of interest" description="Disordered" evidence="7">
    <location>
        <begin position="355"/>
        <end position="376"/>
    </location>
</feature>
<dbReference type="PANTHER" id="PTHR47540">
    <property type="entry name" value="THIAMINE REPRESSIBLE GENES REGULATORY PROTEIN THI5"/>
    <property type="match status" value="1"/>
</dbReference>
<dbReference type="Gene3D" id="4.10.240.10">
    <property type="entry name" value="Zn(2)-C6 fungal-type DNA-binding domain"/>
    <property type="match status" value="1"/>
</dbReference>
<organism evidence="9 10">
    <name type="scientific">Achaetomium macrosporum</name>
    <dbReference type="NCBI Taxonomy" id="79813"/>
    <lineage>
        <taxon>Eukaryota</taxon>
        <taxon>Fungi</taxon>
        <taxon>Dikarya</taxon>
        <taxon>Ascomycota</taxon>
        <taxon>Pezizomycotina</taxon>
        <taxon>Sordariomycetes</taxon>
        <taxon>Sordariomycetidae</taxon>
        <taxon>Sordariales</taxon>
        <taxon>Chaetomiaceae</taxon>
        <taxon>Achaetomium</taxon>
    </lineage>
</organism>
<dbReference type="PROSITE" id="PS00463">
    <property type="entry name" value="ZN2_CY6_FUNGAL_1"/>
    <property type="match status" value="1"/>
</dbReference>
<keyword evidence="3" id="KW-0805">Transcription regulation</keyword>
<keyword evidence="2" id="KW-0479">Metal-binding</keyword>